<keyword evidence="5" id="KW-0175">Coiled coil</keyword>
<keyword evidence="3" id="KW-0967">Endosome</keyword>
<organism evidence="7 8">
    <name type="scientific">Rhodnius prolixus</name>
    <name type="common">Triatomid bug</name>
    <dbReference type="NCBI Taxonomy" id="13249"/>
    <lineage>
        <taxon>Eukaryota</taxon>
        <taxon>Metazoa</taxon>
        <taxon>Ecdysozoa</taxon>
        <taxon>Arthropoda</taxon>
        <taxon>Hexapoda</taxon>
        <taxon>Insecta</taxon>
        <taxon>Pterygota</taxon>
        <taxon>Neoptera</taxon>
        <taxon>Paraneoptera</taxon>
        <taxon>Hemiptera</taxon>
        <taxon>Heteroptera</taxon>
        <taxon>Panheteroptera</taxon>
        <taxon>Cimicomorpha</taxon>
        <taxon>Reduviidae</taxon>
        <taxon>Triatominae</taxon>
        <taxon>Rhodnius</taxon>
    </lineage>
</organism>
<dbReference type="InterPro" id="IPR004012">
    <property type="entry name" value="Run_dom"/>
</dbReference>
<evidence type="ECO:0000256" key="6">
    <source>
        <dbReference type="SAM" id="MobiDB-lite"/>
    </source>
</evidence>
<dbReference type="GO" id="GO:0006914">
    <property type="term" value="P:autophagy"/>
    <property type="evidence" value="ECO:0007669"/>
    <property type="project" value="UniProtKB-KW"/>
</dbReference>
<feature type="region of interest" description="Disordered" evidence="6">
    <location>
        <begin position="581"/>
        <end position="615"/>
    </location>
</feature>
<dbReference type="InParanoid" id="T1HXH3"/>
<feature type="compositionally biased region" description="Polar residues" evidence="6">
    <location>
        <begin position="389"/>
        <end position="416"/>
    </location>
</feature>
<dbReference type="CDD" id="cd17686">
    <property type="entry name" value="RUN_RUBCN"/>
    <property type="match status" value="1"/>
</dbReference>
<dbReference type="VEuPathDB" id="VectorBase:RPRC008743"/>
<evidence type="ECO:0000256" key="2">
    <source>
        <dbReference type="ARBA" id="ARBA00022553"/>
    </source>
</evidence>
<dbReference type="Proteomes" id="UP000015103">
    <property type="component" value="Unassembled WGS sequence"/>
</dbReference>
<feature type="region of interest" description="Disordered" evidence="6">
    <location>
        <begin position="543"/>
        <end position="568"/>
    </location>
</feature>
<reference evidence="7" key="1">
    <citation type="submission" date="2015-05" db="UniProtKB">
        <authorList>
            <consortium name="EnsemblMetazoa"/>
        </authorList>
    </citation>
    <scope>IDENTIFICATION</scope>
</reference>
<dbReference type="GO" id="GO:0005770">
    <property type="term" value="C:late endosome"/>
    <property type="evidence" value="ECO:0007669"/>
    <property type="project" value="UniProtKB-SubCell"/>
</dbReference>
<dbReference type="SUPFAM" id="SSF140741">
    <property type="entry name" value="RUN domain-like"/>
    <property type="match status" value="1"/>
</dbReference>
<dbReference type="STRING" id="13249.T1HXH3"/>
<evidence type="ECO:0000256" key="5">
    <source>
        <dbReference type="SAM" id="Coils"/>
    </source>
</evidence>
<feature type="compositionally biased region" description="Polar residues" evidence="6">
    <location>
        <begin position="543"/>
        <end position="556"/>
    </location>
</feature>
<keyword evidence="2" id="KW-0597">Phosphoprotein</keyword>
<dbReference type="AlphaFoldDB" id="T1HXH3"/>
<dbReference type="PANTHER" id="PTHR45971">
    <property type="entry name" value="PHOX (PX) DOMAIN-CONTAINING PROTEIN"/>
    <property type="match status" value="1"/>
</dbReference>
<dbReference type="EnsemblMetazoa" id="RPRC008743-RA">
    <property type="protein sequence ID" value="RPRC008743-PA"/>
    <property type="gene ID" value="RPRC008743"/>
</dbReference>
<comment type="subcellular location">
    <subcellularLocation>
        <location evidence="1">Late endosome</location>
    </subcellularLocation>
</comment>
<feature type="compositionally biased region" description="Polar residues" evidence="6">
    <location>
        <begin position="604"/>
        <end position="615"/>
    </location>
</feature>
<dbReference type="Pfam" id="PF13901">
    <property type="entry name" value="RH_dom"/>
    <property type="match status" value="1"/>
</dbReference>
<dbReference type="PANTHER" id="PTHR45971:SF1">
    <property type="entry name" value="RUBICON, ISOFORM A"/>
    <property type="match status" value="1"/>
</dbReference>
<dbReference type="EMBL" id="ACPB03015500">
    <property type="status" value="NOT_ANNOTATED_CDS"/>
    <property type="molecule type" value="Genomic_DNA"/>
</dbReference>
<evidence type="ECO:0000256" key="4">
    <source>
        <dbReference type="ARBA" id="ARBA00023006"/>
    </source>
</evidence>
<proteinExistence type="predicted"/>
<feature type="coiled-coil region" evidence="5">
    <location>
        <begin position="493"/>
        <end position="538"/>
    </location>
</feature>
<evidence type="ECO:0000313" key="8">
    <source>
        <dbReference type="Proteomes" id="UP000015103"/>
    </source>
</evidence>
<dbReference type="GO" id="GO:1901981">
    <property type="term" value="F:phosphatidylinositol phosphate binding"/>
    <property type="evidence" value="ECO:0007669"/>
    <property type="project" value="TreeGrafter"/>
</dbReference>
<dbReference type="eggNOG" id="KOG1829">
    <property type="taxonomic scope" value="Eukaryota"/>
</dbReference>
<dbReference type="PROSITE" id="PS50826">
    <property type="entry name" value="RUN"/>
    <property type="match status" value="1"/>
</dbReference>
<feature type="compositionally biased region" description="Basic and acidic residues" evidence="6">
    <location>
        <begin position="582"/>
        <end position="603"/>
    </location>
</feature>
<accession>T1HXH3</accession>
<feature type="region of interest" description="Disordered" evidence="6">
    <location>
        <begin position="376"/>
        <end position="441"/>
    </location>
</feature>
<dbReference type="InterPro" id="IPR025258">
    <property type="entry name" value="RH_dom"/>
</dbReference>
<keyword evidence="4" id="KW-0072">Autophagy</keyword>
<dbReference type="Gene3D" id="1.20.58.900">
    <property type="match status" value="1"/>
</dbReference>
<dbReference type="SMART" id="SM01175">
    <property type="entry name" value="DUF4206"/>
    <property type="match status" value="1"/>
</dbReference>
<dbReference type="Pfam" id="PF02759">
    <property type="entry name" value="RUN"/>
    <property type="match status" value="1"/>
</dbReference>
<dbReference type="InterPro" id="IPR052428">
    <property type="entry name" value="Autophagy_HostDef_Reg"/>
</dbReference>
<evidence type="ECO:0000256" key="3">
    <source>
        <dbReference type="ARBA" id="ARBA00022753"/>
    </source>
</evidence>
<name>T1HXH3_RHOPR</name>
<feature type="compositionally biased region" description="Basic residues" evidence="6">
    <location>
        <begin position="417"/>
        <end position="432"/>
    </location>
</feature>
<keyword evidence="8" id="KW-1185">Reference proteome</keyword>
<protein>
    <submittedName>
        <fullName evidence="7">RUN domain-containing protein</fullName>
    </submittedName>
</protein>
<evidence type="ECO:0000313" key="7">
    <source>
        <dbReference type="EnsemblMetazoa" id="RPRC008743-PA"/>
    </source>
</evidence>
<evidence type="ECO:0000256" key="1">
    <source>
        <dbReference type="ARBA" id="ARBA00004603"/>
    </source>
</evidence>
<feature type="compositionally biased region" description="Low complexity" evidence="6">
    <location>
        <begin position="557"/>
        <end position="568"/>
    </location>
</feature>
<dbReference type="Pfam" id="PF21054">
    <property type="entry name" value="RUBC_PIKBD"/>
    <property type="match status" value="1"/>
</dbReference>
<dbReference type="InterPro" id="IPR037213">
    <property type="entry name" value="Run_dom_sf"/>
</dbReference>
<dbReference type="OMA" id="NRLHNVM"/>
<sequence length="934" mass="106126">DEIMMDDSLQQLLLNLKTVVEGLLSCQVPNIWNIYGALNRLHRVIEKIFKHEFRIYKQNGEEDCWIFIEGLSWLQPALASSPTPVCPNSPPSHPHTDKAMIWLHNSIETHSLSEKVSWLVSDEQHLASCYTPKAFLRHPQYVEAALICLRAIEQNQLSLLTEIHPSLYISQKSIQAQEKFHRRCSSFPESIQRTMWSSRSNSTEMHEVPKKIDTKNVSTKESMITDSKMKNQQRFYKIKPWRSLSSLNDPSKTEDSVLVDVSNFPFQIIIENILPYLFEIFSKMAPTTIYNGSSLPKLYSWWPQLLFCNIFPGKCLRLNSELIENSQIMEVSLRLERRTKTVPSSPAISNLQRLSSRVAELTPSVLKIDYSKPRDAASLRREKRAAPPTSASSGESVESTGKGNTKPVTPTQLPHNQHNHHSQPDHTRRKKKSFIEDGGGVSVKPMSTGGCHFPKPQTGQSLTSFLSSSLSSAAGAELDRENAHFCISEAIIAAIEQVKCNKLERLLDEVIEESDEEIKELKQRIRLRRKLKQEEKNRGLFTLSLSDNTNTTDQSFSPKSSDSCGSTDSLSVSMASLYSEADLMRPKDKEKSPSSWPLKKDKLSPSSIGHATSPDLANSAESVALSLLSKFHDRHLPRASDIRWLVSEKDAPQQLLPMPTSYVVNPDDAEEQDLRNATALRGNAQWAPPRPQIIFTPHPPPQRRQLMTKQNMQCAGCGMRVAPEYAHRFRYCEYLARYFCTGCHSNKQAVVPGRVIAKWDFTKYGVSNFSYNLLEQMGTDPLFTLCDINPNLYKRVKILCRTRNIRLQLYYIKDFVFTCRFATELLEKENSYMLTEPEIYSLQDLIQVRSGELVQRLAQLVEKATMHVENCQLCRGRGFVCELCRSSDIIFPWQLGKVSRCSACGSCYHTVCLRKTPSCPRCQRRAGRNNAIAK</sequence>
<dbReference type="InterPro" id="IPR048569">
    <property type="entry name" value="RUBC_PIKBD"/>
</dbReference>
<dbReference type="HOGENOM" id="CLU_013778_0_0_1"/>